<dbReference type="PANTHER" id="PTHR45138:SF9">
    <property type="entry name" value="DIGUANYLATE CYCLASE DGCM-RELATED"/>
    <property type="match status" value="1"/>
</dbReference>
<organism evidence="3 4">
    <name type="scientific">Lactococcus garvieae</name>
    <dbReference type="NCBI Taxonomy" id="1363"/>
    <lineage>
        <taxon>Bacteria</taxon>
        <taxon>Bacillati</taxon>
        <taxon>Bacillota</taxon>
        <taxon>Bacilli</taxon>
        <taxon>Lactobacillales</taxon>
        <taxon>Streptococcaceae</taxon>
        <taxon>Lactococcus</taxon>
    </lineage>
</organism>
<sequence>MIHIDDILGSNFIDKIFLMPTVLGMMFIAKYMIQYYQLDRNKVTAYILYSSNFALFIILLKFLFNDIDQGSPYGYIISDISLVFIAISVVYLVAPPTKNIEYEVLPQFIIYYALYLHVYGFDIQSSLLVLSGLVLFWLVIYVLCNYKELISKYYISYFFLSIFITLAAILVAFSQFAIPMSYVLGILGKVLAVLVIAKIAIHLISIIALMYSDLKKDAYIDALTDTYNRKKFEEVLKEILDSKNVPLFSIALFDVDSFKCINDSYGHLAGDYVLREISYGIKETLLQEHNNGQLFRYGGDEFFVLFRNQTGDKVKAIMDDIQKDIYEKDFIYNDTLLNVSISVGVSEIREEKSLKDIIDKVDKNLYVAKANGKNQVFYM</sequence>
<proteinExistence type="predicted"/>
<feature type="transmembrane region" description="Helical" evidence="1">
    <location>
        <begin position="190"/>
        <end position="211"/>
    </location>
</feature>
<dbReference type="Proteomes" id="UP000181969">
    <property type="component" value="Unassembled WGS sequence"/>
</dbReference>
<dbReference type="OrthoDB" id="9759607at2"/>
<dbReference type="AlphaFoldDB" id="A0A1I4HYM6"/>
<name>A0A1I4HYM6_9LACT</name>
<dbReference type="SMART" id="SM00267">
    <property type="entry name" value="GGDEF"/>
    <property type="match status" value="1"/>
</dbReference>
<dbReference type="RefSeq" id="WP_074751502.1">
    <property type="nucleotide sequence ID" value="NZ_CAXVJC010000001.1"/>
</dbReference>
<dbReference type="Pfam" id="PF00990">
    <property type="entry name" value="GGDEF"/>
    <property type="match status" value="1"/>
</dbReference>
<feature type="transmembrane region" description="Helical" evidence="1">
    <location>
        <begin position="16"/>
        <end position="33"/>
    </location>
</feature>
<dbReference type="GO" id="GO:1902201">
    <property type="term" value="P:negative regulation of bacterial-type flagellum-dependent cell motility"/>
    <property type="evidence" value="ECO:0007669"/>
    <property type="project" value="TreeGrafter"/>
</dbReference>
<dbReference type="PROSITE" id="PS50887">
    <property type="entry name" value="GGDEF"/>
    <property type="match status" value="1"/>
</dbReference>
<feature type="domain" description="GGDEF" evidence="2">
    <location>
        <begin position="246"/>
        <end position="379"/>
    </location>
</feature>
<dbReference type="EMBL" id="FOTJ01000011">
    <property type="protein sequence ID" value="SFL46927.1"/>
    <property type="molecule type" value="Genomic_DNA"/>
</dbReference>
<dbReference type="InterPro" id="IPR000160">
    <property type="entry name" value="GGDEF_dom"/>
</dbReference>
<dbReference type="InterPro" id="IPR029787">
    <property type="entry name" value="Nucleotide_cyclase"/>
</dbReference>
<evidence type="ECO:0000256" key="1">
    <source>
        <dbReference type="SAM" id="Phobius"/>
    </source>
</evidence>
<protein>
    <submittedName>
        <fullName evidence="3">Diguanylate cyclase (GGDEF) domain-containing protein</fullName>
    </submittedName>
</protein>
<dbReference type="SUPFAM" id="SSF55073">
    <property type="entry name" value="Nucleotide cyclase"/>
    <property type="match status" value="1"/>
</dbReference>
<keyword evidence="1" id="KW-0472">Membrane</keyword>
<dbReference type="NCBIfam" id="TIGR00254">
    <property type="entry name" value="GGDEF"/>
    <property type="match status" value="1"/>
</dbReference>
<feature type="transmembrane region" description="Helical" evidence="1">
    <location>
        <begin position="156"/>
        <end position="178"/>
    </location>
</feature>
<dbReference type="InterPro" id="IPR043128">
    <property type="entry name" value="Rev_trsase/Diguanyl_cyclase"/>
</dbReference>
<keyword evidence="1" id="KW-1133">Transmembrane helix</keyword>
<dbReference type="GO" id="GO:0052621">
    <property type="term" value="F:diguanylate cyclase activity"/>
    <property type="evidence" value="ECO:0007669"/>
    <property type="project" value="TreeGrafter"/>
</dbReference>
<evidence type="ECO:0000259" key="2">
    <source>
        <dbReference type="PROSITE" id="PS50887"/>
    </source>
</evidence>
<evidence type="ECO:0000313" key="3">
    <source>
        <dbReference type="EMBL" id="SFL46927.1"/>
    </source>
</evidence>
<dbReference type="Gene3D" id="3.30.70.270">
    <property type="match status" value="1"/>
</dbReference>
<evidence type="ECO:0000313" key="4">
    <source>
        <dbReference type="Proteomes" id="UP000181969"/>
    </source>
</evidence>
<dbReference type="CDD" id="cd01949">
    <property type="entry name" value="GGDEF"/>
    <property type="match status" value="1"/>
</dbReference>
<feature type="transmembrane region" description="Helical" evidence="1">
    <location>
        <begin position="127"/>
        <end position="144"/>
    </location>
</feature>
<dbReference type="InterPro" id="IPR050469">
    <property type="entry name" value="Diguanylate_Cyclase"/>
</dbReference>
<feature type="transmembrane region" description="Helical" evidence="1">
    <location>
        <begin position="45"/>
        <end position="64"/>
    </location>
</feature>
<keyword evidence="1" id="KW-0812">Transmembrane</keyword>
<accession>A0A1I4HYM6</accession>
<gene>
    <name evidence="3" type="ORF">SAMN05216438_11145</name>
</gene>
<dbReference type="GO" id="GO:0005886">
    <property type="term" value="C:plasma membrane"/>
    <property type="evidence" value="ECO:0007669"/>
    <property type="project" value="TreeGrafter"/>
</dbReference>
<dbReference type="GO" id="GO:0043709">
    <property type="term" value="P:cell adhesion involved in single-species biofilm formation"/>
    <property type="evidence" value="ECO:0007669"/>
    <property type="project" value="TreeGrafter"/>
</dbReference>
<reference evidence="3 4" key="1">
    <citation type="submission" date="2016-10" db="EMBL/GenBank/DDBJ databases">
        <authorList>
            <person name="de Groot N.N."/>
        </authorList>
    </citation>
    <scope>NUCLEOTIDE SEQUENCE [LARGE SCALE GENOMIC DNA]</scope>
    <source>
        <strain evidence="3 4">M79</strain>
    </source>
</reference>
<dbReference type="PANTHER" id="PTHR45138">
    <property type="entry name" value="REGULATORY COMPONENTS OF SENSORY TRANSDUCTION SYSTEM"/>
    <property type="match status" value="1"/>
</dbReference>
<feature type="transmembrane region" description="Helical" evidence="1">
    <location>
        <begin position="70"/>
        <end position="92"/>
    </location>
</feature>